<comment type="caution">
    <text evidence="1">The sequence shown here is derived from an EMBL/GenBank/DDBJ whole genome shotgun (WGS) entry which is preliminary data.</text>
</comment>
<proteinExistence type="predicted"/>
<name>A0ACC0VPJ2_9STRA</name>
<reference evidence="1 2" key="1">
    <citation type="journal article" date="2022" name="bioRxiv">
        <title>The genome of the oomycete Peronosclerospora sorghi, a cosmopolitan pathogen of maize and sorghum, is inflated with dispersed pseudogenes.</title>
        <authorList>
            <person name="Fletcher K."/>
            <person name="Martin F."/>
            <person name="Isakeit T."/>
            <person name="Cavanaugh K."/>
            <person name="Magill C."/>
            <person name="Michelmore R."/>
        </authorList>
    </citation>
    <scope>NUCLEOTIDE SEQUENCE [LARGE SCALE GENOMIC DNA]</scope>
    <source>
        <strain evidence="1">P6</strain>
    </source>
</reference>
<evidence type="ECO:0000313" key="1">
    <source>
        <dbReference type="EMBL" id="KAI9907813.1"/>
    </source>
</evidence>
<keyword evidence="2" id="KW-1185">Reference proteome</keyword>
<gene>
    <name evidence="1" type="ORF">PsorP6_003870</name>
</gene>
<protein>
    <submittedName>
        <fullName evidence="1">Uncharacterized protein</fullName>
    </submittedName>
</protein>
<dbReference type="Proteomes" id="UP001163321">
    <property type="component" value="Chromosome 8"/>
</dbReference>
<accession>A0ACC0VPJ2</accession>
<dbReference type="EMBL" id="CM047587">
    <property type="protein sequence ID" value="KAI9907813.1"/>
    <property type="molecule type" value="Genomic_DNA"/>
</dbReference>
<sequence>MWPWDGDPHLHPIPLFVLLMICASPVCYLTHVKMASAPLLECKKNSETRFWATRRGACPAARNYGQAALL</sequence>
<organism evidence="1 2">
    <name type="scientific">Peronosclerospora sorghi</name>
    <dbReference type="NCBI Taxonomy" id="230839"/>
    <lineage>
        <taxon>Eukaryota</taxon>
        <taxon>Sar</taxon>
        <taxon>Stramenopiles</taxon>
        <taxon>Oomycota</taxon>
        <taxon>Peronosporomycetes</taxon>
        <taxon>Peronosporales</taxon>
        <taxon>Peronosporaceae</taxon>
        <taxon>Peronosclerospora</taxon>
    </lineage>
</organism>
<evidence type="ECO:0000313" key="2">
    <source>
        <dbReference type="Proteomes" id="UP001163321"/>
    </source>
</evidence>